<protein>
    <submittedName>
        <fullName evidence="4">Tetratricopeptide (TPR) repeat protein</fullName>
    </submittedName>
</protein>
<dbReference type="SMART" id="SM00028">
    <property type="entry name" value="TPR"/>
    <property type="match status" value="3"/>
</dbReference>
<dbReference type="InterPro" id="IPR011990">
    <property type="entry name" value="TPR-like_helical_dom_sf"/>
</dbReference>
<keyword evidence="2" id="KW-1133">Transmembrane helix</keyword>
<keyword evidence="2" id="KW-0812">Transmembrane</keyword>
<feature type="signal peptide" evidence="3">
    <location>
        <begin position="1"/>
        <end position="20"/>
    </location>
</feature>
<feature type="coiled-coil region" evidence="1">
    <location>
        <begin position="395"/>
        <end position="440"/>
    </location>
</feature>
<dbReference type="RefSeq" id="WP_115982292.1">
    <property type="nucleotide sequence ID" value="NZ_JAVDQS010000008.1"/>
</dbReference>
<dbReference type="InterPro" id="IPR019734">
    <property type="entry name" value="TPR_rpt"/>
</dbReference>
<sequence>MIRKLVFLLISVLIMNSCHSENDNDYFHGIDKEVTEINQNQGKVYAIYKRELKKYQTTKDLKYLLSSKYVESFLDPDNKSKQISIIYELLRINDDENDYITIACNFFLSLKIEDTSPKLSLQFLNEAIKIDEKIENHFFLPHLYHAKGRWYFKHNNYSLAKIYFAKALRNFKKSDVLYIASMYNNFAMCNSKLRSVDSAINHIRFAIQLLRNKKNLTEDELFFMYIMKGNLGSLYLEKKDYAKAELYFNEQINFQIKAKKYHFNIVRNSDELFQLYELTKQPDKERKLANLLIGILPNLTNTKNKIIACALLRRYFARQNDMQNMKIFSDKLDVLNKKYNDEITKEVDNISDVLNGYIIKNINQKFDFKIRDQRRKNTLLLGLVLATIIISVNIILKIRERNKKEKERLERLNLLLESSKETLEKDIQLQKGKIKNLHMNLNLKIETEKAFLENLKKIKKSKNINAEETVKDLFFKINNLLQIDEKNNDFVSESSEESNEFMKKLSEMYPFLSEHDLKFCVYFRMNLSSKEIALLENITPGSVRVYKTKIKYKIGLGKEEELSTVLNTIK</sequence>
<dbReference type="Gene3D" id="1.25.40.10">
    <property type="entry name" value="Tetratricopeptide repeat domain"/>
    <property type="match status" value="1"/>
</dbReference>
<accession>A0ABU1LH45</accession>
<evidence type="ECO:0000256" key="2">
    <source>
        <dbReference type="SAM" id="Phobius"/>
    </source>
</evidence>
<dbReference type="InterPro" id="IPR016032">
    <property type="entry name" value="Sig_transdc_resp-reg_C-effctor"/>
</dbReference>
<dbReference type="SUPFAM" id="SSF48452">
    <property type="entry name" value="TPR-like"/>
    <property type="match status" value="1"/>
</dbReference>
<name>A0ABU1LH45_9FLAO</name>
<feature type="chain" id="PRO_5046667137" evidence="3">
    <location>
        <begin position="21"/>
        <end position="570"/>
    </location>
</feature>
<keyword evidence="2" id="KW-0472">Membrane</keyword>
<dbReference type="EMBL" id="JAVDQS010000008">
    <property type="protein sequence ID" value="MDR6406046.1"/>
    <property type="molecule type" value="Genomic_DNA"/>
</dbReference>
<dbReference type="Proteomes" id="UP001184853">
    <property type="component" value="Unassembled WGS sequence"/>
</dbReference>
<comment type="caution">
    <text evidence="4">The sequence shown here is derived from an EMBL/GenBank/DDBJ whole genome shotgun (WGS) entry which is preliminary data.</text>
</comment>
<dbReference type="SUPFAM" id="SSF46894">
    <property type="entry name" value="C-terminal effector domain of the bipartite response regulators"/>
    <property type="match status" value="1"/>
</dbReference>
<organism evidence="4 5">
    <name type="scientific">Chryseobacterium geocarposphaerae</name>
    <dbReference type="NCBI Taxonomy" id="1416776"/>
    <lineage>
        <taxon>Bacteria</taxon>
        <taxon>Pseudomonadati</taxon>
        <taxon>Bacteroidota</taxon>
        <taxon>Flavobacteriia</taxon>
        <taxon>Flavobacteriales</taxon>
        <taxon>Weeksellaceae</taxon>
        <taxon>Chryseobacterium group</taxon>
        <taxon>Chryseobacterium</taxon>
    </lineage>
</organism>
<gene>
    <name evidence="4" type="ORF">J2781_002990</name>
</gene>
<keyword evidence="1" id="KW-0175">Coiled coil</keyword>
<evidence type="ECO:0000256" key="3">
    <source>
        <dbReference type="SAM" id="SignalP"/>
    </source>
</evidence>
<evidence type="ECO:0000313" key="5">
    <source>
        <dbReference type="Proteomes" id="UP001184853"/>
    </source>
</evidence>
<proteinExistence type="predicted"/>
<reference evidence="4 5" key="1">
    <citation type="submission" date="2023-07" db="EMBL/GenBank/DDBJ databases">
        <title>Sorghum-associated microbial communities from plants grown in Nebraska, USA.</title>
        <authorList>
            <person name="Schachtman D."/>
        </authorList>
    </citation>
    <scope>NUCLEOTIDE SEQUENCE [LARGE SCALE GENOMIC DNA]</scope>
    <source>
        <strain evidence="4 5">DS1709</strain>
    </source>
</reference>
<evidence type="ECO:0000313" key="4">
    <source>
        <dbReference type="EMBL" id="MDR6406046.1"/>
    </source>
</evidence>
<feature type="transmembrane region" description="Helical" evidence="2">
    <location>
        <begin position="378"/>
        <end position="396"/>
    </location>
</feature>
<evidence type="ECO:0000256" key="1">
    <source>
        <dbReference type="SAM" id="Coils"/>
    </source>
</evidence>
<keyword evidence="5" id="KW-1185">Reference proteome</keyword>
<keyword evidence="3" id="KW-0732">Signal</keyword>
<dbReference type="Pfam" id="PF13181">
    <property type="entry name" value="TPR_8"/>
    <property type="match status" value="1"/>
</dbReference>